<gene>
    <name evidence="3" type="ORF">HWI92_06340</name>
</gene>
<dbReference type="InterPro" id="IPR036069">
    <property type="entry name" value="DUF34/NIF3_sf"/>
</dbReference>
<dbReference type="Pfam" id="PF01784">
    <property type="entry name" value="DUF34_NIF3"/>
    <property type="match status" value="1"/>
</dbReference>
<dbReference type="RefSeq" id="WP_204661722.1">
    <property type="nucleotide sequence ID" value="NZ_CP056775.1"/>
</dbReference>
<accession>A0ABX7I433</accession>
<evidence type="ECO:0000313" key="3">
    <source>
        <dbReference type="EMBL" id="QRR00550.1"/>
    </source>
</evidence>
<sequence length="305" mass="33749">MYPTEPSCHTDLSRRRFTAGLIRSALTISATGTSLFLPANSTNNKTYTVQDIIDLILKEGKLSKIPDTVDTIKAGSGSQQITSIVTTMFATAEVIRKAAELGANFIIAHEPTFYNHKDATDWVAANRIVSQKQELLKKHNMAIWRFHDYCHSIRPDVISYGVVRKTGWVPYYQNKPMMTIPSVSLGAMVAHLKQSLGIEHLRVIGNPEQLCTRVALLPGASGGQGHVRLSEAEQPDVLIVGEAPEWESPEYFRDAGLMGNKTALIVLGHAASEEPGMEYFVEWLQPKLQSIKITHVASGSPFTWY</sequence>
<comment type="similarity">
    <text evidence="1">Belongs to the GTP cyclohydrolase I type 2/NIF3 family.</text>
</comment>
<evidence type="ECO:0000313" key="4">
    <source>
        <dbReference type="Proteomes" id="UP000612680"/>
    </source>
</evidence>
<keyword evidence="2" id="KW-0479">Metal-binding</keyword>
<protein>
    <submittedName>
        <fullName evidence="3">Nif3-like dinuclear metal center hexameric protein</fullName>
    </submittedName>
</protein>
<dbReference type="SUPFAM" id="SSF102705">
    <property type="entry name" value="NIF3 (NGG1p interacting factor 3)-like"/>
    <property type="match status" value="1"/>
</dbReference>
<dbReference type="PANTHER" id="PTHR13799:SF14">
    <property type="entry name" value="GTP CYCLOHYDROLASE 1 TYPE 2 HOMOLOG"/>
    <property type="match status" value="1"/>
</dbReference>
<name>A0ABX7I433_9BACT</name>
<proteinExistence type="inferred from homology"/>
<dbReference type="Gene3D" id="3.40.1390.30">
    <property type="entry name" value="NIF3 (NGG1p interacting factor 3)-like"/>
    <property type="match status" value="2"/>
</dbReference>
<evidence type="ECO:0000256" key="2">
    <source>
        <dbReference type="ARBA" id="ARBA00022723"/>
    </source>
</evidence>
<dbReference type="PANTHER" id="PTHR13799">
    <property type="entry name" value="NGG1 INTERACTING FACTOR 3"/>
    <property type="match status" value="1"/>
</dbReference>
<evidence type="ECO:0000256" key="1">
    <source>
        <dbReference type="ARBA" id="ARBA00006964"/>
    </source>
</evidence>
<organism evidence="3 4">
    <name type="scientific">Dyadobacter sandarakinus</name>
    <dbReference type="NCBI Taxonomy" id="2747268"/>
    <lineage>
        <taxon>Bacteria</taxon>
        <taxon>Pseudomonadati</taxon>
        <taxon>Bacteroidota</taxon>
        <taxon>Cytophagia</taxon>
        <taxon>Cytophagales</taxon>
        <taxon>Spirosomataceae</taxon>
        <taxon>Dyadobacter</taxon>
    </lineage>
</organism>
<dbReference type="InterPro" id="IPR002678">
    <property type="entry name" value="DUF34/NIF3"/>
</dbReference>
<keyword evidence="4" id="KW-1185">Reference proteome</keyword>
<dbReference type="Proteomes" id="UP000612680">
    <property type="component" value="Chromosome"/>
</dbReference>
<dbReference type="EMBL" id="CP056775">
    <property type="protein sequence ID" value="QRR00550.1"/>
    <property type="molecule type" value="Genomic_DNA"/>
</dbReference>
<reference evidence="3 4" key="1">
    <citation type="submission" date="2020-06" db="EMBL/GenBank/DDBJ databases">
        <title>Dyadobacter sandarakinus sp. nov., isolated from the soil of the Arctic Yellow River Station.</title>
        <authorList>
            <person name="Zhang Y."/>
            <person name="Peng F."/>
        </authorList>
    </citation>
    <scope>NUCLEOTIDE SEQUENCE [LARGE SCALE GENOMIC DNA]</scope>
    <source>
        <strain evidence="3 4">Q3-56</strain>
    </source>
</reference>